<reference evidence="1" key="1">
    <citation type="journal article" date="2014" name="Int. J. Syst. Evol. Microbiol.">
        <title>Complete genome sequence of Corynebacterium casei LMG S-19264T (=DSM 44701T), isolated from a smear-ripened cheese.</title>
        <authorList>
            <consortium name="US DOE Joint Genome Institute (JGI-PGF)"/>
            <person name="Walter F."/>
            <person name="Albersmeier A."/>
            <person name="Kalinowski J."/>
            <person name="Ruckert C."/>
        </authorList>
    </citation>
    <scope>NUCLEOTIDE SEQUENCE</scope>
    <source>
        <strain evidence="1">CGMCC 1.3617</strain>
    </source>
</reference>
<name>A0A917KHW9_9PROT</name>
<sequence length="96" mass="10381">MIPAGTLISVTSRDAESLSVWGTYRALQAIDPTAARAAWIDANPGQGRSAAFREDKFLMWLVESGALAPEPSWDWMLAVDGNMDEMWLGAGSRAPV</sequence>
<gene>
    <name evidence="1" type="ORF">GCM10011320_22110</name>
</gene>
<keyword evidence="2" id="KW-1185">Reference proteome</keyword>
<accession>A0A917KHW9</accession>
<comment type="caution">
    <text evidence="1">The sequence shown here is derived from an EMBL/GenBank/DDBJ whole genome shotgun (WGS) entry which is preliminary data.</text>
</comment>
<organism evidence="1 2">
    <name type="scientific">Neoroseomonas lacus</name>
    <dbReference type="NCBI Taxonomy" id="287609"/>
    <lineage>
        <taxon>Bacteria</taxon>
        <taxon>Pseudomonadati</taxon>
        <taxon>Pseudomonadota</taxon>
        <taxon>Alphaproteobacteria</taxon>
        <taxon>Acetobacterales</taxon>
        <taxon>Acetobacteraceae</taxon>
        <taxon>Neoroseomonas</taxon>
    </lineage>
</organism>
<reference evidence="1" key="2">
    <citation type="submission" date="2020-09" db="EMBL/GenBank/DDBJ databases">
        <authorList>
            <person name="Sun Q."/>
            <person name="Zhou Y."/>
        </authorList>
    </citation>
    <scope>NUCLEOTIDE SEQUENCE</scope>
    <source>
        <strain evidence="1">CGMCC 1.3617</strain>
    </source>
</reference>
<dbReference type="EMBL" id="BMKW01000005">
    <property type="protein sequence ID" value="GGJ14466.1"/>
    <property type="molecule type" value="Genomic_DNA"/>
</dbReference>
<evidence type="ECO:0000313" key="2">
    <source>
        <dbReference type="Proteomes" id="UP000661507"/>
    </source>
</evidence>
<dbReference type="AlphaFoldDB" id="A0A917KHW9"/>
<protein>
    <submittedName>
        <fullName evidence="1">Uncharacterized protein</fullName>
    </submittedName>
</protein>
<proteinExistence type="predicted"/>
<dbReference type="Proteomes" id="UP000661507">
    <property type="component" value="Unassembled WGS sequence"/>
</dbReference>
<evidence type="ECO:0000313" key="1">
    <source>
        <dbReference type="EMBL" id="GGJ14466.1"/>
    </source>
</evidence>